<dbReference type="Pfam" id="PF00397">
    <property type="entry name" value="WW"/>
    <property type="match status" value="1"/>
</dbReference>
<feature type="region of interest" description="Disordered" evidence="1">
    <location>
        <begin position="78"/>
        <end position="102"/>
    </location>
</feature>
<dbReference type="FunFam" id="2.20.70.10:FF:000056">
    <property type="entry name" value="Formin binding protein 4"/>
    <property type="match status" value="1"/>
</dbReference>
<feature type="domain" description="WW" evidence="2">
    <location>
        <begin position="184"/>
        <end position="212"/>
    </location>
</feature>
<proteinExistence type="predicted"/>
<dbReference type="PANTHER" id="PTHR46697:SF1">
    <property type="entry name" value="FORMIN-BINDING PROTEIN 4"/>
    <property type="match status" value="1"/>
</dbReference>
<sequence length="261" mass="28258">MGKRSRVVAAAAAGGGSTVGRRTILQLSPPASRVATSPRREEGGPEDEAESDGRTFLRDSNVNMNMKGPAVKATEGLSLLGAYEDSDEEDGDSQQTTKMQHNQSADIDSTLANFMAEIDAITTQPNADDASPHPVLASPSPPRPDINVQQGVPTKGPQQPCTGAGFQYNTQESLAGVGVEMGDWQEVWDDNSGCYYYWSTQTNEVSWELPSYLANQVQGLQQYSNRQEPITTSDATYYIIKDTHTSVHQKSSVSTVPQIRD</sequence>
<dbReference type="PANTHER" id="PTHR46697">
    <property type="entry name" value="FORMIN-BINDING PROTEIN 4"/>
    <property type="match status" value="1"/>
</dbReference>
<dbReference type="SUPFAM" id="SSF51045">
    <property type="entry name" value="WW domain"/>
    <property type="match status" value="1"/>
</dbReference>
<dbReference type="AlphaFoldDB" id="A0AA47MT23"/>
<evidence type="ECO:0000256" key="1">
    <source>
        <dbReference type="SAM" id="MobiDB-lite"/>
    </source>
</evidence>
<evidence type="ECO:0000313" key="3">
    <source>
        <dbReference type="EMBL" id="KAK0145744.1"/>
    </source>
</evidence>
<keyword evidence="4" id="KW-1185">Reference proteome</keyword>
<gene>
    <name evidence="3" type="primary">Fnbp4</name>
    <name evidence="3" type="ORF">N1851_015318</name>
</gene>
<dbReference type="InterPro" id="IPR036020">
    <property type="entry name" value="WW_dom_sf"/>
</dbReference>
<accession>A0AA47MT23</accession>
<dbReference type="Proteomes" id="UP001174136">
    <property type="component" value="Unassembled WGS sequence"/>
</dbReference>
<protein>
    <submittedName>
        <fullName evidence="3">Formin-binding protein 4</fullName>
    </submittedName>
</protein>
<feature type="region of interest" description="Disordered" evidence="1">
    <location>
        <begin position="1"/>
        <end position="54"/>
    </location>
</feature>
<dbReference type="InterPro" id="IPR001202">
    <property type="entry name" value="WW_dom"/>
</dbReference>
<dbReference type="InterPro" id="IPR053076">
    <property type="entry name" value="WW_domain_protein"/>
</dbReference>
<feature type="region of interest" description="Disordered" evidence="1">
    <location>
        <begin position="124"/>
        <end position="143"/>
    </location>
</feature>
<dbReference type="Gene3D" id="2.20.70.10">
    <property type="match status" value="1"/>
</dbReference>
<comment type="caution">
    <text evidence="3">The sequence shown here is derived from an EMBL/GenBank/DDBJ whole genome shotgun (WGS) entry which is preliminary data.</text>
</comment>
<name>A0AA47MT23_MERPO</name>
<reference evidence="3" key="1">
    <citation type="journal article" date="2023" name="Front. Mar. Sci.">
        <title>A new Merluccius polli reference genome to investigate the effects of global change in West African waters.</title>
        <authorList>
            <person name="Mateo J.L."/>
            <person name="Blanco-Fernandez C."/>
            <person name="Garcia-Vazquez E."/>
            <person name="Machado-Schiaffino G."/>
        </authorList>
    </citation>
    <scope>NUCLEOTIDE SEQUENCE</scope>
    <source>
        <strain evidence="3">C29</strain>
        <tissue evidence="3">Fin</tissue>
    </source>
</reference>
<evidence type="ECO:0000313" key="4">
    <source>
        <dbReference type="Proteomes" id="UP001174136"/>
    </source>
</evidence>
<dbReference type="PROSITE" id="PS50020">
    <property type="entry name" value="WW_DOMAIN_2"/>
    <property type="match status" value="1"/>
</dbReference>
<organism evidence="3 4">
    <name type="scientific">Merluccius polli</name>
    <name type="common">Benguela hake</name>
    <name type="synonym">Merluccius cadenati</name>
    <dbReference type="NCBI Taxonomy" id="89951"/>
    <lineage>
        <taxon>Eukaryota</taxon>
        <taxon>Metazoa</taxon>
        <taxon>Chordata</taxon>
        <taxon>Craniata</taxon>
        <taxon>Vertebrata</taxon>
        <taxon>Euteleostomi</taxon>
        <taxon>Actinopterygii</taxon>
        <taxon>Neopterygii</taxon>
        <taxon>Teleostei</taxon>
        <taxon>Neoteleostei</taxon>
        <taxon>Acanthomorphata</taxon>
        <taxon>Zeiogadaria</taxon>
        <taxon>Gadariae</taxon>
        <taxon>Gadiformes</taxon>
        <taxon>Gadoidei</taxon>
        <taxon>Merlucciidae</taxon>
        <taxon>Merluccius</taxon>
    </lineage>
</organism>
<dbReference type="EMBL" id="JAOPHQ010002842">
    <property type="protein sequence ID" value="KAK0145744.1"/>
    <property type="molecule type" value="Genomic_DNA"/>
</dbReference>
<evidence type="ECO:0000259" key="2">
    <source>
        <dbReference type="PROSITE" id="PS50020"/>
    </source>
</evidence>
<dbReference type="CDD" id="cd00201">
    <property type="entry name" value="WW"/>
    <property type="match status" value="1"/>
</dbReference>